<dbReference type="PANTHER" id="PTHR43210:SF2">
    <property type="entry name" value="ATP-DEPENDENT DETHIOBIOTIN SYNTHETASE BIOD 2"/>
    <property type="match status" value="1"/>
</dbReference>
<dbReference type="AlphaFoldDB" id="A0A098TPN3"/>
<dbReference type="PIRSF" id="PIRSF006755">
    <property type="entry name" value="DTB_synth"/>
    <property type="match status" value="1"/>
</dbReference>
<dbReference type="Gene3D" id="3.40.50.300">
    <property type="entry name" value="P-loop containing nucleotide triphosphate hydrolases"/>
    <property type="match status" value="1"/>
</dbReference>
<keyword evidence="4 9" id="KW-0547">Nucleotide-binding</keyword>
<dbReference type="EC" id="6.3.3.3" evidence="9"/>
<feature type="binding site" evidence="9">
    <location>
        <position position="43"/>
    </location>
    <ligand>
        <name>substrate</name>
    </ligand>
</feature>
<dbReference type="GO" id="GO:0000287">
    <property type="term" value="F:magnesium ion binding"/>
    <property type="evidence" value="ECO:0007669"/>
    <property type="project" value="UniProtKB-UniRule"/>
</dbReference>
<dbReference type="GO" id="GO:0009102">
    <property type="term" value="P:biotin biosynthetic process"/>
    <property type="evidence" value="ECO:0007669"/>
    <property type="project" value="UniProtKB-UniRule"/>
</dbReference>
<dbReference type="InterPro" id="IPR027417">
    <property type="entry name" value="P-loop_NTPase"/>
</dbReference>
<dbReference type="CDD" id="cd03109">
    <property type="entry name" value="DTBS"/>
    <property type="match status" value="1"/>
</dbReference>
<feature type="binding site" evidence="9">
    <location>
        <begin position="108"/>
        <end position="111"/>
    </location>
    <ligand>
        <name>ATP</name>
        <dbReference type="ChEBI" id="CHEBI:30616"/>
    </ligand>
</feature>
<keyword evidence="1 9" id="KW-0963">Cytoplasm</keyword>
<evidence type="ECO:0000256" key="5">
    <source>
        <dbReference type="ARBA" id="ARBA00022756"/>
    </source>
</evidence>
<dbReference type="Proteomes" id="UP000030170">
    <property type="component" value="Unassembled WGS sequence"/>
</dbReference>
<keyword evidence="6 9" id="KW-0067">ATP-binding</keyword>
<dbReference type="UniPathway" id="UPA00078">
    <property type="reaction ID" value="UER00161"/>
</dbReference>
<keyword evidence="7 9" id="KW-0460">Magnesium</keyword>
<feature type="binding site" evidence="9">
    <location>
        <position position="207"/>
    </location>
    <ligand>
        <name>ATP</name>
        <dbReference type="ChEBI" id="CHEBI:30616"/>
    </ligand>
</feature>
<evidence type="ECO:0000256" key="7">
    <source>
        <dbReference type="ARBA" id="ARBA00022842"/>
    </source>
</evidence>
<feature type="binding site" evidence="9">
    <location>
        <begin position="12"/>
        <end position="17"/>
    </location>
    <ligand>
        <name>ATP</name>
        <dbReference type="ChEBI" id="CHEBI:30616"/>
    </ligand>
</feature>
<accession>A0A098TPN3</accession>
<comment type="catalytic activity">
    <reaction evidence="8">
        <text>(7R,8S)-8-amino-7-(carboxyamino)nonanoate + ATP = (4R,5S)-dethiobiotin + ADP + phosphate + H(+)</text>
        <dbReference type="Rhea" id="RHEA:63684"/>
        <dbReference type="ChEBI" id="CHEBI:15378"/>
        <dbReference type="ChEBI" id="CHEBI:30616"/>
        <dbReference type="ChEBI" id="CHEBI:43474"/>
        <dbReference type="ChEBI" id="CHEBI:149470"/>
        <dbReference type="ChEBI" id="CHEBI:149473"/>
        <dbReference type="ChEBI" id="CHEBI:456216"/>
    </reaction>
</comment>
<comment type="subcellular location">
    <subcellularLocation>
        <location evidence="9">Cytoplasm</location>
    </subcellularLocation>
</comment>
<feature type="binding site" evidence="9">
    <location>
        <position position="47"/>
    </location>
    <ligand>
        <name>Mg(2+)</name>
        <dbReference type="ChEBI" id="CHEBI:18420"/>
    </ligand>
</feature>
<dbReference type="GO" id="GO:0005524">
    <property type="term" value="F:ATP binding"/>
    <property type="evidence" value="ECO:0007669"/>
    <property type="project" value="UniProtKB-UniRule"/>
</dbReference>
<feature type="binding site" evidence="9">
    <location>
        <position position="47"/>
    </location>
    <ligand>
        <name>ATP</name>
        <dbReference type="ChEBI" id="CHEBI:30616"/>
    </ligand>
</feature>
<dbReference type="GO" id="GO:0004141">
    <property type="term" value="F:dethiobiotin synthase activity"/>
    <property type="evidence" value="ECO:0007669"/>
    <property type="project" value="UniProtKB-UniRule"/>
</dbReference>
<dbReference type="NCBIfam" id="TIGR00347">
    <property type="entry name" value="bioD"/>
    <property type="match status" value="1"/>
</dbReference>
<feature type="binding site" evidence="9">
    <location>
        <begin position="200"/>
        <end position="202"/>
    </location>
    <ligand>
        <name>ATP</name>
        <dbReference type="ChEBI" id="CHEBI:30616"/>
    </ligand>
</feature>
<comment type="similarity">
    <text evidence="9">Belongs to the dethiobiotin synthetase family.</text>
</comment>
<comment type="subunit">
    <text evidence="9">Homodimer.</text>
</comment>
<protein>
    <recommendedName>
        <fullName evidence="9">ATP-dependent dethiobiotin synthetase BioD</fullName>
        <ecNumber evidence="9">6.3.3.3</ecNumber>
    </recommendedName>
    <alternativeName>
        <fullName evidence="9">DTB synthetase</fullName>
        <shortName evidence="9">DTBS</shortName>
    </alternativeName>
    <alternativeName>
        <fullName evidence="9">Dethiobiotin synthase</fullName>
    </alternativeName>
</protein>
<evidence type="ECO:0000256" key="9">
    <source>
        <dbReference type="HAMAP-Rule" id="MF_00336"/>
    </source>
</evidence>
<dbReference type="HAMAP" id="MF_00336">
    <property type="entry name" value="BioD"/>
    <property type="match status" value="1"/>
</dbReference>
<dbReference type="EMBL" id="JJML01000018">
    <property type="protein sequence ID" value="KGF72793.1"/>
    <property type="molecule type" value="Genomic_DNA"/>
</dbReference>
<comment type="caution">
    <text evidence="10">The sequence shown here is derived from an EMBL/GenBank/DDBJ whole genome shotgun (WGS) entry which is preliminary data.</text>
</comment>
<dbReference type="GO" id="GO:0005829">
    <property type="term" value="C:cytosol"/>
    <property type="evidence" value="ECO:0007669"/>
    <property type="project" value="TreeGrafter"/>
</dbReference>
<comment type="pathway">
    <text evidence="9">Cofactor biosynthesis; biotin biosynthesis; biotin from 7,8-diaminononanoate: step 1/2.</text>
</comment>
<comment type="catalytic activity">
    <reaction evidence="9">
        <text>(7R,8S)-7,8-diammoniononanoate + CO2 + ATP = (4R,5S)-dethiobiotin + ADP + phosphate + 3 H(+)</text>
        <dbReference type="Rhea" id="RHEA:15805"/>
        <dbReference type="ChEBI" id="CHEBI:15378"/>
        <dbReference type="ChEBI" id="CHEBI:16526"/>
        <dbReference type="ChEBI" id="CHEBI:30616"/>
        <dbReference type="ChEBI" id="CHEBI:43474"/>
        <dbReference type="ChEBI" id="CHEBI:149469"/>
        <dbReference type="ChEBI" id="CHEBI:149473"/>
        <dbReference type="ChEBI" id="CHEBI:456216"/>
        <dbReference type="EC" id="6.3.3.3"/>
    </reaction>
</comment>
<evidence type="ECO:0000313" key="11">
    <source>
        <dbReference type="Proteomes" id="UP000030170"/>
    </source>
</evidence>
<keyword evidence="11" id="KW-1185">Reference proteome</keyword>
<evidence type="ECO:0000256" key="3">
    <source>
        <dbReference type="ARBA" id="ARBA00022723"/>
    </source>
</evidence>
<dbReference type="OrthoDB" id="9802097at2"/>
<proteinExistence type="inferred from homology"/>
<evidence type="ECO:0000256" key="8">
    <source>
        <dbReference type="ARBA" id="ARBA00047386"/>
    </source>
</evidence>
<comment type="cofactor">
    <cofactor evidence="9">
        <name>Mg(2+)</name>
        <dbReference type="ChEBI" id="CHEBI:18420"/>
    </cofactor>
</comment>
<comment type="function">
    <text evidence="9">Catalyzes a mechanistically unusual reaction, the ATP-dependent insertion of CO2 between the N7 and N8 nitrogen atoms of 7,8-diaminopelargonic acid (DAPA, also called 7,8-diammoniononanoate) to form a ureido ring.</text>
</comment>
<evidence type="ECO:0000256" key="2">
    <source>
        <dbReference type="ARBA" id="ARBA00022598"/>
    </source>
</evidence>
<sequence>MNALLITGTDTDAGKTVLTMALAAYWQRYCQPRRLGVMKLIQTGQGDRELYSSLFQLDQTPEELNPLYFQAPLAPPLAAAQEGRRVDLEIVWRTFETLSSRCDFVLVEALGGLGCPLTSETTVADLAWDWRLPTVLVVPVRLGAISQAVANVALAQVAHAYLKGMILNCVHPCSETEVANWTPTKLIQSLTNTPILGRIPHLTDPTNLAQLTQAAADLDIERLLPLSA</sequence>
<dbReference type="Pfam" id="PF13500">
    <property type="entry name" value="AAA_26"/>
    <property type="match status" value="1"/>
</dbReference>
<keyword evidence="3 9" id="KW-0479">Metal-binding</keyword>
<gene>
    <name evidence="9" type="primary">bioD</name>
    <name evidence="10" type="ORF">DO97_04760</name>
</gene>
<keyword evidence="2 9" id="KW-0436">Ligase</keyword>
<name>A0A098TPN3_9CYAN</name>
<evidence type="ECO:0000256" key="1">
    <source>
        <dbReference type="ARBA" id="ARBA00022490"/>
    </source>
</evidence>
<evidence type="ECO:0000313" key="10">
    <source>
        <dbReference type="EMBL" id="KGF72793.1"/>
    </source>
</evidence>
<feature type="binding site" evidence="9">
    <location>
        <position position="108"/>
    </location>
    <ligand>
        <name>Mg(2+)</name>
        <dbReference type="ChEBI" id="CHEBI:18420"/>
    </ligand>
</feature>
<keyword evidence="5 9" id="KW-0093">Biotin biosynthesis</keyword>
<dbReference type="STRING" id="1497020.DO97_04760"/>
<organism evidence="10 11">
    <name type="scientific">Neosynechococcus sphagnicola sy1</name>
    <dbReference type="NCBI Taxonomy" id="1497020"/>
    <lineage>
        <taxon>Bacteria</taxon>
        <taxon>Bacillati</taxon>
        <taxon>Cyanobacteriota</taxon>
        <taxon>Cyanophyceae</taxon>
        <taxon>Neosynechococcales</taxon>
        <taxon>Neosynechococcaceae</taxon>
        <taxon>Neosynechococcus</taxon>
    </lineage>
</organism>
<feature type="binding site" evidence="9">
    <location>
        <begin position="168"/>
        <end position="169"/>
    </location>
    <ligand>
        <name>ATP</name>
        <dbReference type="ChEBI" id="CHEBI:30616"/>
    </ligand>
</feature>
<feature type="binding site" evidence="9">
    <location>
        <position position="16"/>
    </location>
    <ligand>
        <name>Mg(2+)</name>
        <dbReference type="ChEBI" id="CHEBI:18420"/>
    </ligand>
</feature>
<dbReference type="RefSeq" id="WP_036532837.1">
    <property type="nucleotide sequence ID" value="NZ_JJML01000018.1"/>
</dbReference>
<dbReference type="PANTHER" id="PTHR43210">
    <property type="entry name" value="DETHIOBIOTIN SYNTHETASE"/>
    <property type="match status" value="1"/>
</dbReference>
<evidence type="ECO:0000256" key="4">
    <source>
        <dbReference type="ARBA" id="ARBA00022741"/>
    </source>
</evidence>
<feature type="active site" evidence="9">
    <location>
        <position position="39"/>
    </location>
</feature>
<dbReference type="SUPFAM" id="SSF52540">
    <property type="entry name" value="P-loop containing nucleoside triphosphate hydrolases"/>
    <property type="match status" value="1"/>
</dbReference>
<dbReference type="InterPro" id="IPR004472">
    <property type="entry name" value="DTB_synth_BioD"/>
</dbReference>
<evidence type="ECO:0000256" key="6">
    <source>
        <dbReference type="ARBA" id="ARBA00022840"/>
    </source>
</evidence>
<reference evidence="10 11" key="1">
    <citation type="journal article" date="2014" name="Mol. Ecol.">
        <title>Evolution of Synechococcus.</title>
        <authorList>
            <person name="Dvorak P."/>
            <person name="Casamatta D."/>
            <person name="Hasler P."/>
            <person name="Poulickova A."/>
            <person name="Ondrej V."/>
            <person name="Sanges R."/>
        </authorList>
    </citation>
    <scope>NUCLEOTIDE SEQUENCE [LARGE SCALE GENOMIC DNA]</scope>
    <source>
        <strain evidence="10 11">CAUP A 1101</strain>
    </source>
</reference>